<feature type="domain" description="Cupin type-2" evidence="2">
    <location>
        <begin position="53"/>
        <end position="121"/>
    </location>
</feature>
<keyword evidence="4" id="KW-1185">Reference proteome</keyword>
<dbReference type="InterPro" id="IPR014710">
    <property type="entry name" value="RmlC-like_jellyroll"/>
</dbReference>
<sequence length="125" mass="13662">MKSISKSAFLLGIAVVLSLCVPHKALAQDVVKVAPAGYNKVLLDNEHVRVLKVEMKPGVEIPWHSHPNHVVYAETSGKVQLTEKDKPAQDQDIKAGTAIYVPAVTHMAKNIGKTTIKLIMVEMKD</sequence>
<dbReference type="SUPFAM" id="SSF51182">
    <property type="entry name" value="RmlC-like cupins"/>
    <property type="match status" value="1"/>
</dbReference>
<dbReference type="EMBL" id="VIWO01000005">
    <property type="protein sequence ID" value="TWF39926.1"/>
    <property type="molecule type" value="Genomic_DNA"/>
</dbReference>
<dbReference type="InterPro" id="IPR013096">
    <property type="entry name" value="Cupin_2"/>
</dbReference>
<dbReference type="InterPro" id="IPR011051">
    <property type="entry name" value="RmlC_Cupin_sf"/>
</dbReference>
<feature type="chain" id="PRO_5022142454" evidence="1">
    <location>
        <begin position="28"/>
        <end position="125"/>
    </location>
</feature>
<evidence type="ECO:0000259" key="2">
    <source>
        <dbReference type="Pfam" id="PF07883"/>
    </source>
</evidence>
<protein>
    <submittedName>
        <fullName evidence="3">Cupin domain</fullName>
    </submittedName>
</protein>
<keyword evidence="1" id="KW-0732">Signal</keyword>
<dbReference type="Proteomes" id="UP000320811">
    <property type="component" value="Unassembled WGS sequence"/>
</dbReference>
<name>A0A561PP91_9BACT</name>
<accession>A0A561PP91</accession>
<feature type="signal peptide" evidence="1">
    <location>
        <begin position="1"/>
        <end position="27"/>
    </location>
</feature>
<evidence type="ECO:0000313" key="3">
    <source>
        <dbReference type="EMBL" id="TWF39926.1"/>
    </source>
</evidence>
<reference evidence="3 4" key="1">
    <citation type="submission" date="2019-06" db="EMBL/GenBank/DDBJ databases">
        <title>Sorghum-associated microbial communities from plants grown in Nebraska, USA.</title>
        <authorList>
            <person name="Schachtman D."/>
        </authorList>
    </citation>
    <scope>NUCLEOTIDE SEQUENCE [LARGE SCALE GENOMIC DNA]</scope>
    <source>
        <strain evidence="3 4">1209</strain>
    </source>
</reference>
<dbReference type="Pfam" id="PF07883">
    <property type="entry name" value="Cupin_2"/>
    <property type="match status" value="1"/>
</dbReference>
<dbReference type="Gene3D" id="2.60.120.10">
    <property type="entry name" value="Jelly Rolls"/>
    <property type="match status" value="1"/>
</dbReference>
<comment type="caution">
    <text evidence="3">The sequence shown here is derived from an EMBL/GenBank/DDBJ whole genome shotgun (WGS) entry which is preliminary data.</text>
</comment>
<proteinExistence type="predicted"/>
<dbReference type="AlphaFoldDB" id="A0A561PP91"/>
<evidence type="ECO:0000313" key="4">
    <source>
        <dbReference type="Proteomes" id="UP000320811"/>
    </source>
</evidence>
<evidence type="ECO:0000256" key="1">
    <source>
        <dbReference type="SAM" id="SignalP"/>
    </source>
</evidence>
<gene>
    <name evidence="3" type="ORF">FHW36_105367</name>
</gene>
<dbReference type="OrthoDB" id="676420at2"/>
<organism evidence="3 4">
    <name type="scientific">Chitinophaga polysaccharea</name>
    <dbReference type="NCBI Taxonomy" id="1293035"/>
    <lineage>
        <taxon>Bacteria</taxon>
        <taxon>Pseudomonadati</taxon>
        <taxon>Bacteroidota</taxon>
        <taxon>Chitinophagia</taxon>
        <taxon>Chitinophagales</taxon>
        <taxon>Chitinophagaceae</taxon>
        <taxon>Chitinophaga</taxon>
    </lineage>
</organism>
<dbReference type="RefSeq" id="WP_145671101.1">
    <property type="nucleotide sequence ID" value="NZ_VIWO01000005.1"/>
</dbReference>